<keyword evidence="2" id="KW-0472">Membrane</keyword>
<keyword evidence="4" id="KW-1185">Reference proteome</keyword>
<keyword evidence="2" id="KW-0812">Transmembrane</keyword>
<dbReference type="Proteomes" id="UP001166571">
    <property type="component" value="Unassembled WGS sequence"/>
</dbReference>
<feature type="compositionally biased region" description="Basic and acidic residues" evidence="1">
    <location>
        <begin position="37"/>
        <end position="48"/>
    </location>
</feature>
<evidence type="ECO:0000256" key="2">
    <source>
        <dbReference type="SAM" id="Phobius"/>
    </source>
</evidence>
<accession>A0ABS7MGB9</accession>
<dbReference type="EMBL" id="JAILXK010000002">
    <property type="protein sequence ID" value="MBY4637938.1"/>
    <property type="molecule type" value="Genomic_DNA"/>
</dbReference>
<reference evidence="3" key="1">
    <citation type="submission" date="2021-08" db="EMBL/GenBank/DDBJ databases">
        <title>Sphingopyxis panaciterrulae sp. nov., isolated from the surface water of the Yellow Sea.</title>
        <authorList>
            <person name="Gao Z."/>
            <person name="Zhang D."/>
            <person name="Zhang A."/>
        </authorList>
    </citation>
    <scope>NUCLEOTIDE SEQUENCE</scope>
    <source>
        <strain evidence="3">XHP0097</strain>
    </source>
</reference>
<dbReference type="RefSeq" id="WP_222137032.1">
    <property type="nucleotide sequence ID" value="NZ_JAILXK010000002.1"/>
</dbReference>
<proteinExistence type="predicted"/>
<gene>
    <name evidence="3" type="ORF">K5P26_12385</name>
</gene>
<evidence type="ECO:0000313" key="3">
    <source>
        <dbReference type="EMBL" id="MBY4637938.1"/>
    </source>
</evidence>
<comment type="caution">
    <text evidence="3">The sequence shown here is derived from an EMBL/GenBank/DDBJ whole genome shotgun (WGS) entry which is preliminary data.</text>
</comment>
<protein>
    <submittedName>
        <fullName evidence="3">Uncharacterized protein</fullName>
    </submittedName>
</protein>
<sequence>MSGRVSTGRVGGVLKMLGGVGLVWLAGRAMKGSGGQKKADGHAAAYRDDETDPENIDQTRSAGPDAMRDPATRPWGAVDEASDESFPASDPPAY</sequence>
<organism evidence="3 4">
    <name type="scientific">Sphingopyxis jiangsuensis</name>
    <dbReference type="NCBI Taxonomy" id="2871171"/>
    <lineage>
        <taxon>Bacteria</taxon>
        <taxon>Pseudomonadati</taxon>
        <taxon>Pseudomonadota</taxon>
        <taxon>Alphaproteobacteria</taxon>
        <taxon>Sphingomonadales</taxon>
        <taxon>Sphingomonadaceae</taxon>
        <taxon>Sphingopyxis</taxon>
    </lineage>
</organism>
<feature type="transmembrane region" description="Helical" evidence="2">
    <location>
        <begin position="12"/>
        <end position="30"/>
    </location>
</feature>
<name>A0ABS7MGB9_9SPHN</name>
<keyword evidence="2" id="KW-1133">Transmembrane helix</keyword>
<evidence type="ECO:0000313" key="4">
    <source>
        <dbReference type="Proteomes" id="UP001166571"/>
    </source>
</evidence>
<feature type="region of interest" description="Disordered" evidence="1">
    <location>
        <begin position="31"/>
        <end position="94"/>
    </location>
</feature>
<evidence type="ECO:0000256" key="1">
    <source>
        <dbReference type="SAM" id="MobiDB-lite"/>
    </source>
</evidence>